<dbReference type="EMBL" id="CP163302">
    <property type="protein sequence ID" value="XDP44583.1"/>
    <property type="molecule type" value="Genomic_DNA"/>
</dbReference>
<protein>
    <recommendedName>
        <fullName evidence="2">Cupin domain-containing protein</fullName>
    </recommendedName>
</protein>
<gene>
    <name evidence="1" type="ORF">AB5L97_15085</name>
</gene>
<reference evidence="1" key="1">
    <citation type="submission" date="2024-07" db="EMBL/GenBank/DDBJ databases">
        <authorList>
            <person name="fu j."/>
        </authorList>
    </citation>
    <scope>NUCLEOTIDE SEQUENCE</scope>
    <source>
        <strain evidence="1">P10A9</strain>
    </source>
</reference>
<dbReference type="RefSeq" id="WP_369045267.1">
    <property type="nucleotide sequence ID" value="NZ_CP163302.1"/>
</dbReference>
<sequence length="140" mass="14922">MPKVSKSSASSHLVVPGLTESHGEDINGWNVSLAADDKDLDLAPLFKGAPNNLCRASHLGYVIKGKFGVRKADGTEEIYEAGDAFVIEPGHTPLSFAGGEYVAFTSSEDAKWQAAVMMPNMPQFAKDQGVELPEDLAMPS</sequence>
<dbReference type="KEGG" id="spue:AB5L97_15085"/>
<organism evidence="1">
    <name type="scientific">Sinomonas puerhi</name>
    <dbReference type="NCBI Taxonomy" id="3238584"/>
    <lineage>
        <taxon>Bacteria</taxon>
        <taxon>Bacillati</taxon>
        <taxon>Actinomycetota</taxon>
        <taxon>Actinomycetes</taxon>
        <taxon>Micrococcales</taxon>
        <taxon>Micrococcaceae</taxon>
        <taxon>Sinomonas</taxon>
    </lineage>
</organism>
<proteinExistence type="predicted"/>
<dbReference type="AlphaFoldDB" id="A0AB39L1V6"/>
<evidence type="ECO:0000313" key="1">
    <source>
        <dbReference type="EMBL" id="XDP44583.1"/>
    </source>
</evidence>
<dbReference type="InterPro" id="IPR011051">
    <property type="entry name" value="RmlC_Cupin_sf"/>
</dbReference>
<dbReference type="SUPFAM" id="SSF51182">
    <property type="entry name" value="RmlC-like cupins"/>
    <property type="match status" value="1"/>
</dbReference>
<evidence type="ECO:0008006" key="2">
    <source>
        <dbReference type="Google" id="ProtNLM"/>
    </source>
</evidence>
<name>A0AB39L1V6_9MICC</name>
<accession>A0AB39L1V6</accession>